<evidence type="ECO:0000313" key="5">
    <source>
        <dbReference type="Proteomes" id="UP001230156"/>
    </source>
</evidence>
<feature type="compositionally biased region" description="Basic and acidic residues" evidence="1">
    <location>
        <begin position="360"/>
        <end position="383"/>
    </location>
</feature>
<dbReference type="RefSeq" id="WP_379959078.1">
    <property type="nucleotide sequence ID" value="NZ_JAUYVI010000006.1"/>
</dbReference>
<dbReference type="InterPro" id="IPR011600">
    <property type="entry name" value="Pept_C14_caspase"/>
</dbReference>
<dbReference type="InterPro" id="IPR052039">
    <property type="entry name" value="Caspase-related_regulators"/>
</dbReference>
<keyword evidence="2" id="KW-0732">Signal</keyword>
<dbReference type="PANTHER" id="PTHR22576:SF37">
    <property type="entry name" value="MUCOSA-ASSOCIATED LYMPHOID TISSUE LYMPHOMA TRANSLOCATION PROTEIN 1"/>
    <property type="match status" value="1"/>
</dbReference>
<feature type="compositionally biased region" description="Low complexity" evidence="1">
    <location>
        <begin position="319"/>
        <end position="358"/>
    </location>
</feature>
<evidence type="ECO:0000259" key="3">
    <source>
        <dbReference type="PROSITE" id="PS50208"/>
    </source>
</evidence>
<dbReference type="PANTHER" id="PTHR22576">
    <property type="entry name" value="MUCOSA ASSOCIATED LYMPHOID TISSUE LYMPHOMA TRANSLOCATION PROTEIN 1/PARACASPASE"/>
    <property type="match status" value="1"/>
</dbReference>
<feature type="region of interest" description="Disordered" evidence="1">
    <location>
        <begin position="312"/>
        <end position="395"/>
    </location>
</feature>
<comment type="caution">
    <text evidence="4">The sequence shown here is derived from an EMBL/GenBank/DDBJ whole genome shotgun (WGS) entry which is preliminary data.</text>
</comment>
<proteinExistence type="predicted"/>
<evidence type="ECO:0000256" key="1">
    <source>
        <dbReference type="SAM" id="MobiDB-lite"/>
    </source>
</evidence>
<dbReference type="Proteomes" id="UP001230156">
    <property type="component" value="Unassembled WGS sequence"/>
</dbReference>
<dbReference type="Gene3D" id="3.40.50.1460">
    <property type="match status" value="1"/>
</dbReference>
<protein>
    <submittedName>
        <fullName evidence="4">Caspase family protein</fullName>
    </submittedName>
</protein>
<keyword evidence="5" id="KW-1185">Reference proteome</keyword>
<name>A0ABU0YR21_9PROT</name>
<dbReference type="EMBL" id="JAUYVI010000006">
    <property type="protein sequence ID" value="MDQ7250173.1"/>
    <property type="molecule type" value="Genomic_DNA"/>
</dbReference>
<sequence>MLGRMLAVVAGLCLGAAAFSAAQAEPRIALVMGNSNYGKEIGSLPNPVNDATLMARALQQTGFQVVKVTDADWKQMKRAIQEFGDRLTAAGPQATGLFFYAGHGVQVQGMNYLVPVGADISKEADVKIETVSADDVLEQMEFAGSRVNIVILDACRNNPVGRSVRSVSRGLAPMDSVRGTFIAYSTSPGSVAADGAGANSPYTAALAKTIVQPGLGIEEAFRDVRGQVMAATEEKQVPWDSSSLTAPFFFKPAAAQFSTATAAPPLSNIEADKAVWDAIKDSRQPGDYEAYLSQYPNGTFAGLARSRLASLGQGAPREQPSVQPEQPAAPAAKPAALEPPASEPPVSATVSSAPASSSKIELDAKGVDCRINDFTRSESECKNTKKPKKPNKPGH</sequence>
<feature type="signal peptide" evidence="2">
    <location>
        <begin position="1"/>
        <end position="24"/>
    </location>
</feature>
<dbReference type="PROSITE" id="PS50208">
    <property type="entry name" value="CASPASE_P20"/>
    <property type="match status" value="1"/>
</dbReference>
<gene>
    <name evidence="4" type="ORF">Q8A70_20955</name>
</gene>
<dbReference type="SUPFAM" id="SSF52129">
    <property type="entry name" value="Caspase-like"/>
    <property type="match status" value="1"/>
</dbReference>
<accession>A0ABU0YR21</accession>
<evidence type="ECO:0000313" key="4">
    <source>
        <dbReference type="EMBL" id="MDQ7250173.1"/>
    </source>
</evidence>
<dbReference type="InterPro" id="IPR001309">
    <property type="entry name" value="Pept_C14_p20"/>
</dbReference>
<reference evidence="5" key="1">
    <citation type="submission" date="2023-08" db="EMBL/GenBank/DDBJ databases">
        <title>Rhodospirillaceae gen. nov., a novel taxon isolated from the Yangtze River Yuezi River estuary sludge.</title>
        <authorList>
            <person name="Ruan L."/>
        </authorList>
    </citation>
    <scope>NUCLEOTIDE SEQUENCE [LARGE SCALE GENOMIC DNA]</scope>
    <source>
        <strain evidence="5">R-7</strain>
    </source>
</reference>
<feature type="domain" description="Caspase family p20" evidence="3">
    <location>
        <begin position="25"/>
        <end position="159"/>
    </location>
</feature>
<feature type="chain" id="PRO_5046352916" evidence="2">
    <location>
        <begin position="25"/>
        <end position="395"/>
    </location>
</feature>
<dbReference type="InterPro" id="IPR029030">
    <property type="entry name" value="Caspase-like_dom_sf"/>
</dbReference>
<organism evidence="4 5">
    <name type="scientific">Dongia sedimenti</name>
    <dbReference type="NCBI Taxonomy" id="3064282"/>
    <lineage>
        <taxon>Bacteria</taxon>
        <taxon>Pseudomonadati</taxon>
        <taxon>Pseudomonadota</taxon>
        <taxon>Alphaproteobacteria</taxon>
        <taxon>Rhodospirillales</taxon>
        <taxon>Dongiaceae</taxon>
        <taxon>Dongia</taxon>
    </lineage>
</organism>
<dbReference type="Pfam" id="PF00656">
    <property type="entry name" value="Peptidase_C14"/>
    <property type="match status" value="1"/>
</dbReference>
<evidence type="ECO:0000256" key="2">
    <source>
        <dbReference type="SAM" id="SignalP"/>
    </source>
</evidence>
<feature type="compositionally biased region" description="Basic residues" evidence="1">
    <location>
        <begin position="384"/>
        <end position="395"/>
    </location>
</feature>